<evidence type="ECO:0000313" key="2">
    <source>
        <dbReference type="EMBL" id="WBR14176.1"/>
    </source>
</evidence>
<dbReference type="Pfam" id="PF19195">
    <property type="entry name" value="DUF5870"/>
    <property type="match status" value="1"/>
</dbReference>
<dbReference type="EMBL" id="ON887157">
    <property type="protein sequence ID" value="WBR14176.1"/>
    <property type="molecule type" value="Genomic_DNA"/>
</dbReference>
<dbReference type="InterPro" id="IPR043806">
    <property type="entry name" value="DUF5870"/>
</dbReference>
<organism evidence="3 4">
    <name type="scientific">Pandoravirus kuranda</name>
    <dbReference type="NCBI Taxonomy" id="3019033"/>
    <lineage>
        <taxon>Viruses</taxon>
        <taxon>Pandoravirus</taxon>
    </lineage>
</organism>
<protein>
    <submittedName>
        <fullName evidence="3">Uncharacterized protein</fullName>
    </submittedName>
</protein>
<feature type="region of interest" description="Disordered" evidence="1">
    <location>
        <begin position="1"/>
        <end position="134"/>
    </location>
</feature>
<sequence>MDQDTGQSDGHSTDSQAYDDDEGSYSDYDDDVEEEAEPLRDGERICHVHHGPMGDRHQQSHTDNGSKHGNRGENGTHSVAKNRPSIDDSGATNRDSSDYDSSDINSDSDNSNDDDDGTDDDSSDDDSDDDDGGGGALDHVKSLCAAWNTNRLQLCALKTEAASIRKERAKVAKRIIDYMRGAGIDCARGPLDGRRIKVRLVRCRVSTSLSDAVLADAFNKYAADASTSLYDEAVKTTLAIATRRARKRARETEHAMPPADRNAKRRRSRTSDTQAMPPPPAHNNGGDGSDGGSADTALCSPMQDHNGGAKGSEHVITTDNLTDHETAGAETPTARLHDVLAGAIVWATRKAQEARSGGRRALKVQTYAGVGDLCEPLTIGQDHDNGEDDDEGDADLPPLVIEWAKQFHDYDTKLAEIGQRCVPFRNAMDALTRDLGLQETATAQTSASSPSSSSSSSSTSTNTTGDLGEGTTDKELQALRPRAKAALEKRRLHAQYATLRDSVAAYLNARASRLNDQSGLAVKFPGASAGGTYRVCVKQHQRKGAITREVYNDIATVAASTTLAAAGIDPDVPYSPTTLRAILADDHVRAALINTLKTSIVQQKERRIGTPVRTIVFAKVASRAKGASSR</sequence>
<proteinExistence type="predicted"/>
<feature type="region of interest" description="Disordered" evidence="1">
    <location>
        <begin position="440"/>
        <end position="477"/>
    </location>
</feature>
<feature type="compositionally biased region" description="Acidic residues" evidence="1">
    <location>
        <begin position="17"/>
        <end position="36"/>
    </location>
</feature>
<feature type="compositionally biased region" description="Polar residues" evidence="1">
    <location>
        <begin position="1"/>
        <end position="16"/>
    </location>
</feature>
<dbReference type="EMBL" id="ON887157">
    <property type="protein sequence ID" value="WBR15051.1"/>
    <property type="molecule type" value="Genomic_DNA"/>
</dbReference>
<dbReference type="Proteomes" id="UP001185135">
    <property type="component" value="Segment"/>
</dbReference>
<gene>
    <name evidence="2" type="ORF">pkur_cds_1</name>
    <name evidence="3" type="ORF">pkur_cds_877</name>
</gene>
<reference evidence="3" key="1">
    <citation type="submission" date="2022-06" db="EMBL/GenBank/DDBJ databases">
        <authorList>
            <person name="Legendre M."/>
            <person name="Claverie J.-M."/>
            <person name="Alempic J.-M."/>
            <person name="Abergel C."/>
        </authorList>
    </citation>
    <scope>NUCLEOTIDE SEQUENCE</scope>
    <source>
        <strain evidence="3">Kuranda</strain>
    </source>
</reference>
<feature type="compositionally biased region" description="Acidic residues" evidence="1">
    <location>
        <begin position="110"/>
        <end position="132"/>
    </location>
</feature>
<accession>A0AA95EDM3</accession>
<feature type="region of interest" description="Disordered" evidence="1">
    <location>
        <begin position="245"/>
        <end position="314"/>
    </location>
</feature>
<feature type="compositionally biased region" description="Basic and acidic residues" evidence="1">
    <location>
        <begin position="37"/>
        <end position="66"/>
    </location>
</feature>
<evidence type="ECO:0000256" key="1">
    <source>
        <dbReference type="SAM" id="MobiDB-lite"/>
    </source>
</evidence>
<evidence type="ECO:0000313" key="4">
    <source>
        <dbReference type="Proteomes" id="UP001185135"/>
    </source>
</evidence>
<evidence type="ECO:0000313" key="3">
    <source>
        <dbReference type="EMBL" id="WBR15051.1"/>
    </source>
</evidence>
<name>A0AA95EDM3_9VIRU</name>
<feature type="compositionally biased region" description="Low complexity" evidence="1">
    <location>
        <begin position="440"/>
        <end position="464"/>
    </location>
</feature>